<feature type="domain" description="AB hydrolase-1" evidence="1">
    <location>
        <begin position="29"/>
        <end position="250"/>
    </location>
</feature>
<dbReference type="InterPro" id="IPR029058">
    <property type="entry name" value="AB_hydrolase_fold"/>
</dbReference>
<organism evidence="2 3">
    <name type="scientific">Streptomyces puniciscabiei</name>
    <dbReference type="NCBI Taxonomy" id="164348"/>
    <lineage>
        <taxon>Bacteria</taxon>
        <taxon>Bacillati</taxon>
        <taxon>Actinomycetota</taxon>
        <taxon>Actinomycetes</taxon>
        <taxon>Kitasatosporales</taxon>
        <taxon>Streptomycetaceae</taxon>
        <taxon>Streptomyces</taxon>
    </lineage>
</organism>
<evidence type="ECO:0000259" key="1">
    <source>
        <dbReference type="Pfam" id="PF00561"/>
    </source>
</evidence>
<dbReference type="InterPro" id="IPR000073">
    <property type="entry name" value="AB_hydrolase_1"/>
</dbReference>
<dbReference type="EMBL" id="VFNX01000004">
    <property type="protein sequence ID" value="TQK79835.1"/>
    <property type="molecule type" value="Genomic_DNA"/>
</dbReference>
<sequence length="272" mass="29509">MTDTIRHRPVFAHAQDGTALASQRQGDGPPLVLLAGQANNHHWWDAVRGDFHATRSTITLDYRGTGASDKPHDGYSTRQFADDVIAVLDELGIERADVYGTSMGGRVAQWVAAGHPERVRRLVLGCTSPGGRHAVERDTSVRRALAQPDPKAVRHTLLDLMYSPAWLADHPGPYGVLGDPGMPAHARRGHLRASHEHDAWDALPTIGAPTLILHGGQDRLTPVANLPLLAARIPDAHTHVFPGARHAYFEECRPAASALVTDFLEGEVRPKA</sequence>
<dbReference type="Pfam" id="PF00561">
    <property type="entry name" value="Abhydrolase_1"/>
    <property type="match status" value="1"/>
</dbReference>
<name>A0A542SYZ6_9ACTN</name>
<dbReference type="AlphaFoldDB" id="A0A542SYZ6"/>
<accession>A0A542SYZ6</accession>
<dbReference type="PRINTS" id="PR00111">
    <property type="entry name" value="ABHYDROLASE"/>
</dbReference>
<evidence type="ECO:0000313" key="2">
    <source>
        <dbReference type="EMBL" id="TQK79835.1"/>
    </source>
</evidence>
<protein>
    <submittedName>
        <fullName evidence="2">Pimeloyl-ACP methyl ester carboxylesterase</fullName>
    </submittedName>
</protein>
<dbReference type="RefSeq" id="WP_055709912.1">
    <property type="nucleotide sequence ID" value="NZ_JBPJFI010000002.1"/>
</dbReference>
<dbReference type="Gene3D" id="3.40.50.1820">
    <property type="entry name" value="alpha/beta hydrolase"/>
    <property type="match status" value="1"/>
</dbReference>
<dbReference type="Proteomes" id="UP000318103">
    <property type="component" value="Unassembled WGS sequence"/>
</dbReference>
<dbReference type="PANTHER" id="PTHR43433:SF5">
    <property type="entry name" value="AB HYDROLASE-1 DOMAIN-CONTAINING PROTEIN"/>
    <property type="match status" value="1"/>
</dbReference>
<dbReference type="OrthoDB" id="495620at2"/>
<evidence type="ECO:0000313" key="3">
    <source>
        <dbReference type="Proteomes" id="UP000318103"/>
    </source>
</evidence>
<proteinExistence type="predicted"/>
<dbReference type="GO" id="GO:0003824">
    <property type="term" value="F:catalytic activity"/>
    <property type="evidence" value="ECO:0007669"/>
    <property type="project" value="UniProtKB-ARBA"/>
</dbReference>
<gene>
    <name evidence="2" type="ORF">FB563_7690</name>
</gene>
<dbReference type="PANTHER" id="PTHR43433">
    <property type="entry name" value="HYDROLASE, ALPHA/BETA FOLD FAMILY PROTEIN"/>
    <property type="match status" value="1"/>
</dbReference>
<dbReference type="SUPFAM" id="SSF53474">
    <property type="entry name" value="alpha/beta-Hydrolases"/>
    <property type="match status" value="1"/>
</dbReference>
<comment type="caution">
    <text evidence="2">The sequence shown here is derived from an EMBL/GenBank/DDBJ whole genome shotgun (WGS) entry which is preliminary data.</text>
</comment>
<dbReference type="InterPro" id="IPR050471">
    <property type="entry name" value="AB_hydrolase"/>
</dbReference>
<reference evidence="2 3" key="1">
    <citation type="submission" date="2019-06" db="EMBL/GenBank/DDBJ databases">
        <title>Sequencing the genomes of 1000 actinobacteria strains.</title>
        <authorList>
            <person name="Klenk H.-P."/>
        </authorList>
    </citation>
    <scope>NUCLEOTIDE SEQUENCE [LARGE SCALE GENOMIC DNA]</scope>
    <source>
        <strain evidence="2 3">DSM 41929</strain>
    </source>
</reference>
<keyword evidence="3" id="KW-1185">Reference proteome</keyword>